<organism evidence="1 2">
    <name type="scientific">Paraglomus brasilianum</name>
    <dbReference type="NCBI Taxonomy" id="144538"/>
    <lineage>
        <taxon>Eukaryota</taxon>
        <taxon>Fungi</taxon>
        <taxon>Fungi incertae sedis</taxon>
        <taxon>Mucoromycota</taxon>
        <taxon>Glomeromycotina</taxon>
        <taxon>Glomeromycetes</taxon>
        <taxon>Paraglomerales</taxon>
        <taxon>Paraglomeraceae</taxon>
        <taxon>Paraglomus</taxon>
    </lineage>
</organism>
<comment type="caution">
    <text evidence="1">The sequence shown here is derived from an EMBL/GenBank/DDBJ whole genome shotgun (WGS) entry which is preliminary data.</text>
</comment>
<accession>A0A9N9E6E5</accession>
<dbReference type="Proteomes" id="UP000789739">
    <property type="component" value="Unassembled WGS sequence"/>
</dbReference>
<sequence length="55" mass="6281">MSGISLKIQPRLIRALENKTFPLMTAEQLRVYARLFAEMVIKVSNNRLDDVDDCG</sequence>
<dbReference type="EMBL" id="CAJVPI010003730">
    <property type="protein sequence ID" value="CAG8661580.1"/>
    <property type="molecule type" value="Genomic_DNA"/>
</dbReference>
<proteinExistence type="predicted"/>
<protein>
    <submittedName>
        <fullName evidence="1">6050_t:CDS:1</fullName>
    </submittedName>
</protein>
<dbReference type="AlphaFoldDB" id="A0A9N9E6E5"/>
<keyword evidence="2" id="KW-1185">Reference proteome</keyword>
<gene>
    <name evidence="1" type="ORF">PBRASI_LOCUS10812</name>
</gene>
<evidence type="ECO:0000313" key="2">
    <source>
        <dbReference type="Proteomes" id="UP000789739"/>
    </source>
</evidence>
<evidence type="ECO:0000313" key="1">
    <source>
        <dbReference type="EMBL" id="CAG8661580.1"/>
    </source>
</evidence>
<name>A0A9N9E6E5_9GLOM</name>
<reference evidence="1" key="1">
    <citation type="submission" date="2021-06" db="EMBL/GenBank/DDBJ databases">
        <authorList>
            <person name="Kallberg Y."/>
            <person name="Tangrot J."/>
            <person name="Rosling A."/>
        </authorList>
    </citation>
    <scope>NUCLEOTIDE SEQUENCE</scope>
    <source>
        <strain evidence="1">BR232B</strain>
    </source>
</reference>